<dbReference type="Pfam" id="PF00293">
    <property type="entry name" value="NUDIX"/>
    <property type="match status" value="1"/>
</dbReference>
<dbReference type="InterPro" id="IPR015797">
    <property type="entry name" value="NUDIX_hydrolase-like_dom_sf"/>
</dbReference>
<organism evidence="9 10">
    <name type="scientific">Microbacterium salsuginis</name>
    <dbReference type="NCBI Taxonomy" id="2722803"/>
    <lineage>
        <taxon>Bacteria</taxon>
        <taxon>Bacillati</taxon>
        <taxon>Actinomycetota</taxon>
        <taxon>Actinomycetes</taxon>
        <taxon>Micrococcales</taxon>
        <taxon>Microbacteriaceae</taxon>
        <taxon>Microbacterium</taxon>
    </lineage>
</organism>
<protein>
    <submittedName>
        <fullName evidence="9">NUDIX hydrolase</fullName>
    </submittedName>
</protein>
<evidence type="ECO:0000256" key="4">
    <source>
        <dbReference type="ARBA" id="ARBA00022801"/>
    </source>
</evidence>
<keyword evidence="10" id="KW-1185">Reference proteome</keyword>
<gene>
    <name evidence="9" type="ORF">HF576_08295</name>
</gene>
<dbReference type="PROSITE" id="PS51462">
    <property type="entry name" value="NUDIX"/>
    <property type="match status" value="1"/>
</dbReference>
<dbReference type="CDD" id="cd18870">
    <property type="entry name" value="NUDIX_AcylCoAdiphos_Nudt19"/>
    <property type="match status" value="1"/>
</dbReference>
<dbReference type="GO" id="GO:0016787">
    <property type="term" value="F:hydrolase activity"/>
    <property type="evidence" value="ECO:0007669"/>
    <property type="project" value="UniProtKB-KW"/>
</dbReference>
<evidence type="ECO:0000256" key="1">
    <source>
        <dbReference type="ARBA" id="ARBA00001936"/>
    </source>
</evidence>
<dbReference type="InterPro" id="IPR039121">
    <property type="entry name" value="NUDT19"/>
</dbReference>
<evidence type="ECO:0000313" key="10">
    <source>
        <dbReference type="Proteomes" id="UP001429745"/>
    </source>
</evidence>
<name>A0ABX1KCR3_9MICO</name>
<proteinExistence type="predicted"/>
<feature type="domain" description="Nudix hydrolase" evidence="8">
    <location>
        <begin position="52"/>
        <end position="202"/>
    </location>
</feature>
<dbReference type="SUPFAM" id="SSF55811">
    <property type="entry name" value="Nudix"/>
    <property type="match status" value="1"/>
</dbReference>
<comment type="cofactor">
    <cofactor evidence="2">
        <name>Mg(2+)</name>
        <dbReference type="ChEBI" id="CHEBI:18420"/>
    </cofactor>
</comment>
<dbReference type="Proteomes" id="UP001429745">
    <property type="component" value="Unassembled WGS sequence"/>
</dbReference>
<evidence type="ECO:0000313" key="9">
    <source>
        <dbReference type="EMBL" id="NLP83844.1"/>
    </source>
</evidence>
<evidence type="ECO:0000256" key="2">
    <source>
        <dbReference type="ARBA" id="ARBA00001946"/>
    </source>
</evidence>
<sequence>MLATPPPLAAGASSGASGRVGPQPNPADRAVRALADVVGDSRPRVASDASDPAIPVAATVVMVRDGADGAEVLLIERPDRGSFAGAWVFPGGKLEETDRRDAGEAEEDAARRAGVRETFEETGLVLDPATLVTLSCWDPPPRMPLRIRTWFFVAPAPGGPLALSADEAVAAEWIRPAEAIARHGRGELTLYPPTWVTLFELSVHSDAASLADAVRLAGVQRFETVARRGGEGPMLLWQDDAEYDPDAVAEASGGRHRLEIGALPWRYERRS</sequence>
<comment type="caution">
    <text evidence="9">The sequence shown here is derived from an EMBL/GenBank/DDBJ whole genome shotgun (WGS) entry which is preliminary data.</text>
</comment>
<accession>A0ABX1KCR3</accession>
<feature type="region of interest" description="Disordered" evidence="7">
    <location>
        <begin position="1"/>
        <end position="29"/>
    </location>
</feature>
<dbReference type="InterPro" id="IPR000086">
    <property type="entry name" value="NUDIX_hydrolase_dom"/>
</dbReference>
<dbReference type="RefSeq" id="WP_168912336.1">
    <property type="nucleotide sequence ID" value="NZ_JABACI010000002.1"/>
</dbReference>
<evidence type="ECO:0000256" key="6">
    <source>
        <dbReference type="ARBA" id="ARBA00023211"/>
    </source>
</evidence>
<keyword evidence="6" id="KW-0464">Manganese</keyword>
<dbReference type="EMBL" id="JABACI010000002">
    <property type="protein sequence ID" value="NLP83844.1"/>
    <property type="molecule type" value="Genomic_DNA"/>
</dbReference>
<dbReference type="Gene3D" id="3.90.79.10">
    <property type="entry name" value="Nucleoside Triphosphate Pyrophosphohydrolase"/>
    <property type="match status" value="2"/>
</dbReference>
<keyword evidence="3" id="KW-0479">Metal-binding</keyword>
<reference evidence="9 10" key="1">
    <citation type="submission" date="2020-04" db="EMBL/GenBank/DDBJ databases">
        <title>CFH 90308 Microbacterium sp.</title>
        <authorList>
            <person name="Nie G."/>
            <person name="Ming H."/>
            <person name="Xia T."/>
        </authorList>
    </citation>
    <scope>NUCLEOTIDE SEQUENCE [LARGE SCALE GENOMIC DNA]</scope>
    <source>
        <strain evidence="9 10">CFH 90308</strain>
    </source>
</reference>
<dbReference type="PANTHER" id="PTHR12318">
    <property type="entry name" value="TESTOSTERONE-REGULATED PROTEIN RP2"/>
    <property type="match status" value="1"/>
</dbReference>
<keyword evidence="5" id="KW-0460">Magnesium</keyword>
<evidence type="ECO:0000256" key="7">
    <source>
        <dbReference type="SAM" id="MobiDB-lite"/>
    </source>
</evidence>
<evidence type="ECO:0000256" key="5">
    <source>
        <dbReference type="ARBA" id="ARBA00022842"/>
    </source>
</evidence>
<evidence type="ECO:0000259" key="8">
    <source>
        <dbReference type="PROSITE" id="PS51462"/>
    </source>
</evidence>
<comment type="cofactor">
    <cofactor evidence="1">
        <name>Mn(2+)</name>
        <dbReference type="ChEBI" id="CHEBI:29035"/>
    </cofactor>
</comment>
<evidence type="ECO:0000256" key="3">
    <source>
        <dbReference type="ARBA" id="ARBA00022723"/>
    </source>
</evidence>
<dbReference type="PANTHER" id="PTHR12318:SF0">
    <property type="entry name" value="ACYL-COENZYME A DIPHOSPHATASE NUDT19"/>
    <property type="match status" value="1"/>
</dbReference>
<keyword evidence="4 9" id="KW-0378">Hydrolase</keyword>